<dbReference type="Proteomes" id="UP000222328">
    <property type="component" value="Segment"/>
</dbReference>
<proteinExistence type="predicted"/>
<dbReference type="KEGG" id="vg:60323191"/>
<evidence type="ECO:0000313" key="2">
    <source>
        <dbReference type="Proteomes" id="UP000222328"/>
    </source>
</evidence>
<dbReference type="GeneID" id="60323191"/>
<accession>A0A222ZJA5</accession>
<gene>
    <name evidence="1" type="primary">90</name>
    <name evidence="1" type="ORF">SEA_HURRICANE_90</name>
</gene>
<name>A0A222ZJA5_9CAUD</name>
<dbReference type="EMBL" id="MF373841">
    <property type="protein sequence ID" value="ASR84834.1"/>
    <property type="molecule type" value="Genomic_DNA"/>
</dbReference>
<organism evidence="1 2">
    <name type="scientific">Mycobacterium phage Hurricane</name>
    <dbReference type="NCBI Taxonomy" id="2015810"/>
    <lineage>
        <taxon>Viruses</taxon>
        <taxon>Duplodnaviria</taxon>
        <taxon>Heunggongvirae</taxon>
        <taxon>Uroviricota</taxon>
        <taxon>Caudoviricetes</taxon>
        <taxon>Weiservirinae</taxon>
        <taxon>Keshuvirus</taxon>
        <taxon>Keshuvirus hurricane</taxon>
    </lineage>
</organism>
<protein>
    <submittedName>
        <fullName evidence="1">Uncharacterized protein</fullName>
    </submittedName>
</protein>
<evidence type="ECO:0000313" key="1">
    <source>
        <dbReference type="EMBL" id="ASR84834.1"/>
    </source>
</evidence>
<sequence>MSALHVSRFGPMRSSFTYEELARDLAKLQPRLNELTEAWLDARKVYGDESPEEHAIWWHLDNAEMAKTRILREANRLDKINGLVDRVWR</sequence>
<dbReference type="RefSeq" id="YP_009951760.1">
    <property type="nucleotide sequence ID" value="NC_051604.1"/>
</dbReference>
<keyword evidence="2" id="KW-1185">Reference proteome</keyword>
<reference evidence="1 2" key="1">
    <citation type="submission" date="2017-06" db="EMBL/GenBank/DDBJ databases">
        <authorList>
            <person name="Anastasiadis Z."/>
            <person name="Bhatti R."/>
            <person name="Breslow Z."/>
            <person name="Doerr B."/>
            <person name="Ilyas M."/>
            <person name="Kaiser J."/>
            <person name="Milce A."/>
            <person name="Monroe S."/>
            <person name="Phan T."/>
            <person name="Feng G."/>
            <person name="Barbazuk W.B."/>
            <person name="Stoner T.H."/>
            <person name="Garlena R.A."/>
            <person name="Russell D.A."/>
            <person name="Pope W.H."/>
            <person name="Jacobs-Sera D."/>
            <person name="Hatfull G.F."/>
        </authorList>
    </citation>
    <scope>NUCLEOTIDE SEQUENCE [LARGE SCALE GENOMIC DNA]</scope>
</reference>